<dbReference type="PANTHER" id="PTHR46491:SF3">
    <property type="entry name" value="CDGSH IRON-SULFUR DOMAIN-CONTAINING PROTEIN 3, MITOCHONDRIAL"/>
    <property type="match status" value="1"/>
</dbReference>
<comment type="caution">
    <text evidence="7">The sequence shown here is derived from an EMBL/GenBank/DDBJ whole genome shotgun (WGS) entry which is preliminary data.</text>
</comment>
<evidence type="ECO:0000256" key="1">
    <source>
        <dbReference type="ARBA" id="ARBA00022714"/>
    </source>
</evidence>
<accession>A0A3M6TCR2</accession>
<dbReference type="GO" id="GO:0051537">
    <property type="term" value="F:2 iron, 2 sulfur cluster binding"/>
    <property type="evidence" value="ECO:0007669"/>
    <property type="project" value="UniProtKB-KW"/>
</dbReference>
<organism evidence="7 8">
    <name type="scientific">Pocillopora damicornis</name>
    <name type="common">Cauliflower coral</name>
    <name type="synonym">Millepora damicornis</name>
    <dbReference type="NCBI Taxonomy" id="46731"/>
    <lineage>
        <taxon>Eukaryota</taxon>
        <taxon>Metazoa</taxon>
        <taxon>Cnidaria</taxon>
        <taxon>Anthozoa</taxon>
        <taxon>Hexacorallia</taxon>
        <taxon>Scleractinia</taxon>
        <taxon>Astrocoeniina</taxon>
        <taxon>Pocilloporidae</taxon>
        <taxon>Pocillopora</taxon>
    </lineage>
</organism>
<dbReference type="InterPro" id="IPR042216">
    <property type="entry name" value="MitoNEET_CISD"/>
</dbReference>
<evidence type="ECO:0000256" key="2">
    <source>
        <dbReference type="ARBA" id="ARBA00022723"/>
    </source>
</evidence>
<dbReference type="PANTHER" id="PTHR46491">
    <property type="entry name" value="CDGSH IRON SULFUR DOMAIN PROTEIN HOMOLOG"/>
    <property type="match status" value="1"/>
</dbReference>
<dbReference type="InterPro" id="IPR018967">
    <property type="entry name" value="FeS-contain_CDGSH-typ"/>
</dbReference>
<comment type="cofactor">
    <cofactor evidence="5">
        <name>[2Fe-2S] cluster</name>
        <dbReference type="ChEBI" id="CHEBI:190135"/>
    </cofactor>
</comment>
<dbReference type="InterPro" id="IPR052950">
    <property type="entry name" value="CISD"/>
</dbReference>
<name>A0A3M6TCR2_POCDA</name>
<keyword evidence="8" id="KW-1185">Reference proteome</keyword>
<dbReference type="OrthoDB" id="15717at2759"/>
<evidence type="ECO:0000256" key="4">
    <source>
        <dbReference type="ARBA" id="ARBA00023014"/>
    </source>
</evidence>
<dbReference type="SMART" id="SM00704">
    <property type="entry name" value="ZnF_CDGSH"/>
    <property type="match status" value="2"/>
</dbReference>
<gene>
    <name evidence="7" type="ORF">pdam_00013533</name>
</gene>
<sequence>MKVFHYCDATVIAAKEPFQVELVEGKKYSWCKCGLSKKQPFCDGRHKVTQIKPVRFVAEVTSSEIFLCGCKQTGSPPFCDGTHATEKVQCANL</sequence>
<dbReference type="EMBL" id="RCHS01003850">
    <property type="protein sequence ID" value="RMX39195.1"/>
    <property type="molecule type" value="Genomic_DNA"/>
</dbReference>
<dbReference type="GO" id="GO:0005739">
    <property type="term" value="C:mitochondrion"/>
    <property type="evidence" value="ECO:0007669"/>
    <property type="project" value="TreeGrafter"/>
</dbReference>
<evidence type="ECO:0000313" key="8">
    <source>
        <dbReference type="Proteomes" id="UP000275408"/>
    </source>
</evidence>
<dbReference type="Pfam" id="PF09360">
    <property type="entry name" value="zf-CDGSH"/>
    <property type="match status" value="1"/>
</dbReference>
<dbReference type="AlphaFoldDB" id="A0A3M6TCR2"/>
<keyword evidence="4" id="KW-0411">Iron-sulfur</keyword>
<evidence type="ECO:0000259" key="6">
    <source>
        <dbReference type="SMART" id="SM00704"/>
    </source>
</evidence>
<protein>
    <recommendedName>
        <fullName evidence="6">Iron-binding zinc finger CDGSH type domain-containing protein</fullName>
    </recommendedName>
</protein>
<keyword evidence="1" id="KW-0001">2Fe-2S</keyword>
<keyword evidence="2" id="KW-0479">Metal-binding</keyword>
<proteinExistence type="predicted"/>
<evidence type="ECO:0000256" key="5">
    <source>
        <dbReference type="ARBA" id="ARBA00034078"/>
    </source>
</evidence>
<dbReference type="STRING" id="46731.A0A3M6TCR2"/>
<evidence type="ECO:0000256" key="3">
    <source>
        <dbReference type="ARBA" id="ARBA00023004"/>
    </source>
</evidence>
<feature type="domain" description="Iron-binding zinc finger CDGSH type" evidence="6">
    <location>
        <begin position="15"/>
        <end position="52"/>
    </location>
</feature>
<reference evidence="7 8" key="1">
    <citation type="journal article" date="2018" name="Sci. Rep.">
        <title>Comparative analysis of the Pocillopora damicornis genome highlights role of immune system in coral evolution.</title>
        <authorList>
            <person name="Cunning R."/>
            <person name="Bay R.A."/>
            <person name="Gillette P."/>
            <person name="Baker A.C."/>
            <person name="Traylor-Knowles N."/>
        </authorList>
    </citation>
    <scope>NUCLEOTIDE SEQUENCE [LARGE SCALE GENOMIC DNA]</scope>
    <source>
        <strain evidence="7">RSMAS</strain>
        <tissue evidence="7">Whole animal</tissue>
    </source>
</reference>
<feature type="domain" description="Iron-binding zinc finger CDGSH type" evidence="6">
    <location>
        <begin position="53"/>
        <end position="89"/>
    </location>
</feature>
<dbReference type="GO" id="GO:0046872">
    <property type="term" value="F:metal ion binding"/>
    <property type="evidence" value="ECO:0007669"/>
    <property type="project" value="UniProtKB-KW"/>
</dbReference>
<keyword evidence="3" id="KW-0408">Iron</keyword>
<evidence type="ECO:0000313" key="7">
    <source>
        <dbReference type="EMBL" id="RMX39195.1"/>
    </source>
</evidence>
<dbReference type="Proteomes" id="UP000275408">
    <property type="component" value="Unassembled WGS sequence"/>
</dbReference>
<dbReference type="Gene3D" id="3.40.5.90">
    <property type="entry name" value="CDGSH iron-sulfur domain, mitoNEET-type"/>
    <property type="match status" value="2"/>
</dbReference>